<dbReference type="Pfam" id="PF00014">
    <property type="entry name" value="Kunitz_BPTI"/>
    <property type="match status" value="1"/>
</dbReference>
<feature type="signal peptide" evidence="4">
    <location>
        <begin position="1"/>
        <end position="21"/>
    </location>
</feature>
<keyword evidence="4" id="KW-0732">Signal</keyword>
<sequence length="179" mass="19602">MGMSLTVRTILILGILKAALALLNPNAGAPGASPVAGGRRQRAELCLVEPNPGECRGAFPRFYFNDKLDQCDCFLYGGCGNEGLDSSWLTLKECTDSCVPSNMTQGPRCNQLPKQDIQTFLQPSISTAPDTSNISDTELLGMFGNTDNEEKEEEEEIQNREDKLNKEDSNNELNNENPL</sequence>
<evidence type="ECO:0000256" key="4">
    <source>
        <dbReference type="SAM" id="SignalP"/>
    </source>
</evidence>
<keyword evidence="2" id="KW-0722">Serine protease inhibitor</keyword>
<keyword evidence="7" id="KW-1185">Reference proteome</keyword>
<feature type="chain" id="PRO_5043584602" description="BPTI/Kunitz inhibitor domain-containing protein" evidence="4">
    <location>
        <begin position="22"/>
        <end position="179"/>
    </location>
</feature>
<evidence type="ECO:0000256" key="1">
    <source>
        <dbReference type="ARBA" id="ARBA00022690"/>
    </source>
</evidence>
<feature type="region of interest" description="Disordered" evidence="3">
    <location>
        <begin position="125"/>
        <end position="179"/>
    </location>
</feature>
<feature type="domain" description="BPTI/Kunitz inhibitor" evidence="5">
    <location>
        <begin position="46"/>
        <end position="98"/>
    </location>
</feature>
<dbReference type="InterPro" id="IPR002223">
    <property type="entry name" value="Kunitz_BPTI"/>
</dbReference>
<evidence type="ECO:0000256" key="2">
    <source>
        <dbReference type="ARBA" id="ARBA00022900"/>
    </source>
</evidence>
<dbReference type="Proteomes" id="UP001497623">
    <property type="component" value="Unassembled WGS sequence"/>
</dbReference>
<dbReference type="SUPFAM" id="SSF57362">
    <property type="entry name" value="BPTI-like"/>
    <property type="match status" value="1"/>
</dbReference>
<evidence type="ECO:0000313" key="6">
    <source>
        <dbReference type="EMBL" id="CAL4087439.1"/>
    </source>
</evidence>
<name>A0AAV2QKZ4_MEGNR</name>
<evidence type="ECO:0000256" key="3">
    <source>
        <dbReference type="SAM" id="MobiDB-lite"/>
    </source>
</evidence>
<reference evidence="6 7" key="1">
    <citation type="submission" date="2024-05" db="EMBL/GenBank/DDBJ databases">
        <authorList>
            <person name="Wallberg A."/>
        </authorList>
    </citation>
    <scope>NUCLEOTIDE SEQUENCE [LARGE SCALE GENOMIC DNA]</scope>
</reference>
<proteinExistence type="predicted"/>
<organism evidence="6 7">
    <name type="scientific">Meganyctiphanes norvegica</name>
    <name type="common">Northern krill</name>
    <name type="synonym">Thysanopoda norvegica</name>
    <dbReference type="NCBI Taxonomy" id="48144"/>
    <lineage>
        <taxon>Eukaryota</taxon>
        <taxon>Metazoa</taxon>
        <taxon>Ecdysozoa</taxon>
        <taxon>Arthropoda</taxon>
        <taxon>Crustacea</taxon>
        <taxon>Multicrustacea</taxon>
        <taxon>Malacostraca</taxon>
        <taxon>Eumalacostraca</taxon>
        <taxon>Eucarida</taxon>
        <taxon>Euphausiacea</taxon>
        <taxon>Euphausiidae</taxon>
        <taxon>Meganyctiphanes</taxon>
    </lineage>
</organism>
<dbReference type="GO" id="GO:0004867">
    <property type="term" value="F:serine-type endopeptidase inhibitor activity"/>
    <property type="evidence" value="ECO:0007669"/>
    <property type="project" value="UniProtKB-KW"/>
</dbReference>
<evidence type="ECO:0000259" key="5">
    <source>
        <dbReference type="PROSITE" id="PS50279"/>
    </source>
</evidence>
<feature type="compositionally biased region" description="Polar residues" evidence="3">
    <location>
        <begin position="125"/>
        <end position="136"/>
    </location>
</feature>
<keyword evidence="1" id="KW-0646">Protease inhibitor</keyword>
<dbReference type="Gene3D" id="4.10.410.10">
    <property type="entry name" value="Pancreatic trypsin inhibitor Kunitz domain"/>
    <property type="match status" value="1"/>
</dbReference>
<feature type="compositionally biased region" description="Basic and acidic residues" evidence="3">
    <location>
        <begin position="157"/>
        <end position="169"/>
    </location>
</feature>
<dbReference type="PANTHER" id="PTHR10083">
    <property type="entry name" value="KUNITZ-TYPE PROTEASE INHIBITOR-RELATED"/>
    <property type="match status" value="1"/>
</dbReference>
<feature type="compositionally biased region" description="Acidic residues" evidence="3">
    <location>
        <begin position="147"/>
        <end position="156"/>
    </location>
</feature>
<gene>
    <name evidence="6" type="ORF">MNOR_LOCUS13229</name>
</gene>
<dbReference type="InterPro" id="IPR036880">
    <property type="entry name" value="Kunitz_BPTI_sf"/>
</dbReference>
<feature type="non-terminal residue" evidence="6">
    <location>
        <position position="179"/>
    </location>
</feature>
<accession>A0AAV2QKZ4</accession>
<protein>
    <recommendedName>
        <fullName evidence="5">BPTI/Kunitz inhibitor domain-containing protein</fullName>
    </recommendedName>
</protein>
<dbReference type="SMART" id="SM00131">
    <property type="entry name" value="KU"/>
    <property type="match status" value="1"/>
</dbReference>
<dbReference type="EMBL" id="CAXKWB010007491">
    <property type="protein sequence ID" value="CAL4087439.1"/>
    <property type="molecule type" value="Genomic_DNA"/>
</dbReference>
<evidence type="ECO:0000313" key="7">
    <source>
        <dbReference type="Proteomes" id="UP001497623"/>
    </source>
</evidence>
<comment type="caution">
    <text evidence="6">The sequence shown here is derived from an EMBL/GenBank/DDBJ whole genome shotgun (WGS) entry which is preliminary data.</text>
</comment>
<dbReference type="PROSITE" id="PS50279">
    <property type="entry name" value="BPTI_KUNITZ_2"/>
    <property type="match status" value="1"/>
</dbReference>
<dbReference type="AlphaFoldDB" id="A0AAV2QKZ4"/>
<dbReference type="InterPro" id="IPR050098">
    <property type="entry name" value="TFPI/VKTCI-like"/>
</dbReference>